<dbReference type="InterPro" id="IPR003598">
    <property type="entry name" value="Ig_sub2"/>
</dbReference>
<feature type="non-terminal residue" evidence="11">
    <location>
        <position position="1"/>
    </location>
</feature>
<dbReference type="PROSITE" id="PS50835">
    <property type="entry name" value="IG_LIKE"/>
    <property type="match status" value="1"/>
</dbReference>
<evidence type="ECO:0000313" key="12">
    <source>
        <dbReference type="Proteomes" id="UP000558164"/>
    </source>
</evidence>
<dbReference type="EMBL" id="VXAX01002159">
    <property type="protein sequence ID" value="NXL72543.1"/>
    <property type="molecule type" value="Genomic_DNA"/>
</dbReference>
<evidence type="ECO:0000256" key="1">
    <source>
        <dbReference type="ARBA" id="ARBA00004167"/>
    </source>
</evidence>
<evidence type="ECO:0000256" key="5">
    <source>
        <dbReference type="ARBA" id="ARBA00022737"/>
    </source>
</evidence>
<evidence type="ECO:0000256" key="2">
    <source>
        <dbReference type="ARBA" id="ARBA00022614"/>
    </source>
</evidence>
<keyword evidence="9" id="KW-0393">Immunoglobulin domain</keyword>
<evidence type="ECO:0000313" key="11">
    <source>
        <dbReference type="EMBL" id="NXL72543.1"/>
    </source>
</evidence>
<protein>
    <submittedName>
        <fullName evidence="11">IGS10 protein</fullName>
    </submittedName>
</protein>
<dbReference type="PANTHER" id="PTHR45842">
    <property type="entry name" value="SYNAPTIC ADHESION-LIKE MOLECULE SALM"/>
    <property type="match status" value="1"/>
</dbReference>
<proteinExistence type="predicted"/>
<evidence type="ECO:0000256" key="4">
    <source>
        <dbReference type="ARBA" id="ARBA00022729"/>
    </source>
</evidence>
<feature type="non-terminal residue" evidence="11">
    <location>
        <position position="81"/>
    </location>
</feature>
<keyword evidence="12" id="KW-1185">Reference proteome</keyword>
<sequence length="81" mass="8411">AHSGTSVALPCRAQGSPPPSISWLLANGTQPLRSPAGRGRARVEPDGTLVIRAVTVYDRGLYTCLAQSPAGSDTLAVRLQV</sequence>
<keyword evidence="5" id="KW-0677">Repeat</keyword>
<evidence type="ECO:0000256" key="9">
    <source>
        <dbReference type="ARBA" id="ARBA00023319"/>
    </source>
</evidence>
<dbReference type="Pfam" id="PF07679">
    <property type="entry name" value="I-set"/>
    <property type="match status" value="1"/>
</dbReference>
<dbReference type="SUPFAM" id="SSF48726">
    <property type="entry name" value="Immunoglobulin"/>
    <property type="match status" value="1"/>
</dbReference>
<comment type="caution">
    <text evidence="11">The sequence shown here is derived from an EMBL/GenBank/DDBJ whole genome shotgun (WGS) entry which is preliminary data.</text>
</comment>
<keyword evidence="7" id="KW-0472">Membrane</keyword>
<evidence type="ECO:0000256" key="8">
    <source>
        <dbReference type="ARBA" id="ARBA00023157"/>
    </source>
</evidence>
<evidence type="ECO:0000256" key="7">
    <source>
        <dbReference type="ARBA" id="ARBA00023136"/>
    </source>
</evidence>
<dbReference type="OrthoDB" id="5985519at2759"/>
<comment type="subcellular location">
    <subcellularLocation>
        <location evidence="1">Membrane</location>
        <topology evidence="1">Single-pass membrane protein</topology>
    </subcellularLocation>
</comment>
<dbReference type="InterPro" id="IPR013098">
    <property type="entry name" value="Ig_I-set"/>
</dbReference>
<dbReference type="InterPro" id="IPR050467">
    <property type="entry name" value="LRFN"/>
</dbReference>
<dbReference type="Gene3D" id="2.60.40.10">
    <property type="entry name" value="Immunoglobulins"/>
    <property type="match status" value="1"/>
</dbReference>
<dbReference type="InterPro" id="IPR036179">
    <property type="entry name" value="Ig-like_dom_sf"/>
</dbReference>
<organism evidence="11 12">
    <name type="scientific">Leptocoma aspasia</name>
    <dbReference type="NCBI Taxonomy" id="2585812"/>
    <lineage>
        <taxon>Eukaryota</taxon>
        <taxon>Metazoa</taxon>
        <taxon>Chordata</taxon>
        <taxon>Craniata</taxon>
        <taxon>Vertebrata</taxon>
        <taxon>Euteleostomi</taxon>
        <taxon>Archelosauria</taxon>
        <taxon>Archosauria</taxon>
        <taxon>Dinosauria</taxon>
        <taxon>Saurischia</taxon>
        <taxon>Theropoda</taxon>
        <taxon>Coelurosauria</taxon>
        <taxon>Aves</taxon>
        <taxon>Neognathae</taxon>
        <taxon>Neoaves</taxon>
        <taxon>Telluraves</taxon>
        <taxon>Australaves</taxon>
        <taxon>Passeriformes</taxon>
        <taxon>Passeroidea</taxon>
        <taxon>Nectariniidae</taxon>
        <taxon>Leptocoma</taxon>
    </lineage>
</organism>
<gene>
    <name evidence="11" type="primary">Igsf10_1</name>
    <name evidence="11" type="ORF">LEPASP_R15352</name>
</gene>
<dbReference type="InterPro" id="IPR007110">
    <property type="entry name" value="Ig-like_dom"/>
</dbReference>
<reference evidence="11 12" key="1">
    <citation type="submission" date="2019-09" db="EMBL/GenBank/DDBJ databases">
        <title>Bird 10,000 Genomes (B10K) Project - Family phase.</title>
        <authorList>
            <person name="Zhang G."/>
        </authorList>
    </citation>
    <scope>NUCLEOTIDE SEQUENCE [LARGE SCALE GENOMIC DNA]</scope>
    <source>
        <strain evidence="11">B10K-DU-001-35</strain>
        <tissue evidence="11">Muscle</tissue>
    </source>
</reference>
<keyword evidence="6" id="KW-1133">Transmembrane helix</keyword>
<dbReference type="InterPro" id="IPR013783">
    <property type="entry name" value="Ig-like_fold"/>
</dbReference>
<dbReference type="CDD" id="cd00096">
    <property type="entry name" value="Ig"/>
    <property type="match status" value="1"/>
</dbReference>
<dbReference type="FunFam" id="2.60.40.10:FF:000076">
    <property type="entry name" value="Leucine-rich repeat and Ig domain-containing 4"/>
    <property type="match status" value="1"/>
</dbReference>
<keyword evidence="2" id="KW-0433">Leucine-rich repeat</keyword>
<dbReference type="PANTHER" id="PTHR45842:SF2">
    <property type="entry name" value="IMMUNOGLOBULIN SUPERFAMILY MEMBER 10"/>
    <property type="match status" value="1"/>
</dbReference>
<accession>A0A7L0V0P7</accession>
<dbReference type="AlphaFoldDB" id="A0A7L0V0P7"/>
<dbReference type="Proteomes" id="UP000558164">
    <property type="component" value="Unassembled WGS sequence"/>
</dbReference>
<name>A0A7L0V0P7_9PASE</name>
<keyword evidence="4" id="KW-0732">Signal</keyword>
<keyword evidence="3" id="KW-0812">Transmembrane</keyword>
<evidence type="ECO:0000259" key="10">
    <source>
        <dbReference type="PROSITE" id="PS50835"/>
    </source>
</evidence>
<feature type="domain" description="Ig-like" evidence="10">
    <location>
        <begin position="1"/>
        <end position="81"/>
    </location>
</feature>
<keyword evidence="8" id="KW-1015">Disulfide bond</keyword>
<evidence type="ECO:0000256" key="6">
    <source>
        <dbReference type="ARBA" id="ARBA00022989"/>
    </source>
</evidence>
<dbReference type="GO" id="GO:0016020">
    <property type="term" value="C:membrane"/>
    <property type="evidence" value="ECO:0007669"/>
    <property type="project" value="UniProtKB-SubCell"/>
</dbReference>
<dbReference type="GO" id="GO:0005576">
    <property type="term" value="C:extracellular region"/>
    <property type="evidence" value="ECO:0007669"/>
    <property type="project" value="TreeGrafter"/>
</dbReference>
<evidence type="ECO:0000256" key="3">
    <source>
        <dbReference type="ARBA" id="ARBA00022692"/>
    </source>
</evidence>
<dbReference type="SMART" id="SM00408">
    <property type="entry name" value="IGc2"/>
    <property type="match status" value="1"/>
</dbReference>